<feature type="compositionally biased region" description="Basic and acidic residues" evidence="2">
    <location>
        <begin position="11"/>
        <end position="28"/>
    </location>
</feature>
<dbReference type="InterPro" id="IPR024810">
    <property type="entry name" value="MAB21L/cGLR"/>
</dbReference>
<gene>
    <name evidence="5" type="primary">cgasa</name>
</gene>
<sequence length="565" mass="63450">MTGRGRPRKAKSPDNKCAKGKPTPEKTKQTSLPGCPGKGFTEERQNGTIKEQKPREQKKSNHTEDKPSVHKTPKEKTKKQLTEEQRTPTAALLDAKAKTCAGRAKTTKQSAEKTQTATPKDTTKPTKAKTCGKKTKSQDGLSEKMTNMKPETPKETLKTTEAKMLGGKAKAPAEFTEETTKMQPKAPKDTAKACVRDKCEDKAAVDSVLHITLEKLKIRKNDRSDAAEVINKVIENITRHLKQNTQCFKEVEDPLRTGSYYENLKISNPDEFDVMLPIPVDRVDIKPFGADGAFYSVALKRGKSPLEKFQETSTLSASEMLEEFRKEVKTSVKQFTEWEVTKKKKGCPAVTLITTVKSITISLDVVLCIMVKSSWPPFTKEGLKIEGWLGTKVKQDYKRKAYYLVPKYYGSGKAEQDGILAKDIWRVSFSHIEKAIMKNHGSEKTCCEKGGTSCCRKNCLKLLKHLLSLLKEEESSFDKFYSYHAKTTLLHACCSRTKDTEWKASSLSHCFQLLLQDFVGHLEDGVLNNFFIPTQNLLSDPGQKRCSSLAQRIKEECDKGFPIFK</sequence>
<dbReference type="PANTHER" id="PTHR10656:SF35">
    <property type="entry name" value="CYCLIC GMP-AMP SYNTHASE"/>
    <property type="match status" value="1"/>
</dbReference>
<dbReference type="GeneID" id="127374426"/>
<accession>A0A8C4EZB7</accession>
<evidence type="ECO:0000259" key="4">
    <source>
        <dbReference type="Pfam" id="PF20266"/>
    </source>
</evidence>
<keyword evidence="6" id="KW-1185">Reference proteome</keyword>
<dbReference type="SMART" id="SM01265">
    <property type="entry name" value="Mab-21"/>
    <property type="match status" value="1"/>
</dbReference>
<feature type="region of interest" description="Disordered" evidence="2">
    <location>
        <begin position="165"/>
        <end position="184"/>
    </location>
</feature>
<dbReference type="OrthoDB" id="6054650at2759"/>
<dbReference type="CTD" id="557043"/>
<dbReference type="GO" id="GO:0003690">
    <property type="term" value="F:double-stranded DNA binding"/>
    <property type="evidence" value="ECO:0007669"/>
    <property type="project" value="TreeGrafter"/>
</dbReference>
<evidence type="ECO:0000313" key="6">
    <source>
        <dbReference type="Proteomes" id="UP000694389"/>
    </source>
</evidence>
<dbReference type="GO" id="GO:0035861">
    <property type="term" value="C:site of double-strand break"/>
    <property type="evidence" value="ECO:0007669"/>
    <property type="project" value="TreeGrafter"/>
</dbReference>
<dbReference type="GeneTree" id="ENSGT01050000244827"/>
<evidence type="ECO:0000256" key="2">
    <source>
        <dbReference type="SAM" id="MobiDB-lite"/>
    </source>
</evidence>
<dbReference type="GO" id="GO:0061501">
    <property type="term" value="F:2',3'-cyclic GMP-AMP synthase activity"/>
    <property type="evidence" value="ECO:0007669"/>
    <property type="project" value="Ensembl"/>
</dbReference>
<proteinExistence type="inferred from homology"/>
<dbReference type="GO" id="GO:0032481">
    <property type="term" value="P:positive regulation of type I interferon production"/>
    <property type="evidence" value="ECO:0007669"/>
    <property type="project" value="TreeGrafter"/>
</dbReference>
<dbReference type="GO" id="GO:0006974">
    <property type="term" value="P:DNA damage response"/>
    <property type="evidence" value="ECO:0007669"/>
    <property type="project" value="TreeGrafter"/>
</dbReference>
<dbReference type="Ensembl" id="ENSDLAT00005025258.2">
    <property type="protein sequence ID" value="ENSDLAP00005023606.2"/>
    <property type="gene ID" value="ENSDLAG00005010821.2"/>
</dbReference>
<dbReference type="OMA" id="EKTCCER"/>
<evidence type="ECO:0000313" key="5">
    <source>
        <dbReference type="Ensembl" id="ENSDLAP00005023606.2"/>
    </source>
</evidence>
<name>A0A8C4EZB7_DICLA</name>
<organism evidence="5 6">
    <name type="scientific">Dicentrarchus labrax</name>
    <name type="common">European seabass</name>
    <name type="synonym">Morone labrax</name>
    <dbReference type="NCBI Taxonomy" id="13489"/>
    <lineage>
        <taxon>Eukaryota</taxon>
        <taxon>Metazoa</taxon>
        <taxon>Chordata</taxon>
        <taxon>Craniata</taxon>
        <taxon>Vertebrata</taxon>
        <taxon>Euteleostomi</taxon>
        <taxon>Actinopterygii</taxon>
        <taxon>Neopterygii</taxon>
        <taxon>Teleostei</taxon>
        <taxon>Neoteleostei</taxon>
        <taxon>Acanthomorphata</taxon>
        <taxon>Eupercaria</taxon>
        <taxon>Moronidae</taxon>
        <taxon>Dicentrarchus</taxon>
    </lineage>
</organism>
<dbReference type="GO" id="GO:0002218">
    <property type="term" value="P:activation of innate immune response"/>
    <property type="evidence" value="ECO:0007669"/>
    <property type="project" value="TreeGrafter"/>
</dbReference>
<dbReference type="RefSeq" id="XP_051275653.1">
    <property type="nucleotide sequence ID" value="XM_051419693.1"/>
</dbReference>
<feature type="domain" description="Mab-21-like HhH/H2TH-like" evidence="4">
    <location>
        <begin position="455"/>
        <end position="554"/>
    </location>
</feature>
<dbReference type="InterPro" id="IPR046906">
    <property type="entry name" value="Mab-21_HhH/H2TH-like"/>
</dbReference>
<dbReference type="PANTHER" id="PTHR10656">
    <property type="entry name" value="CELL FATE DETERMINING PROTEIN MAB21-RELATED"/>
    <property type="match status" value="1"/>
</dbReference>
<dbReference type="GO" id="GO:0005634">
    <property type="term" value="C:nucleus"/>
    <property type="evidence" value="ECO:0007669"/>
    <property type="project" value="TreeGrafter"/>
</dbReference>
<dbReference type="Pfam" id="PF20266">
    <property type="entry name" value="Mab-21_C"/>
    <property type="match status" value="1"/>
</dbReference>
<protein>
    <submittedName>
        <fullName evidence="5">Cyclic GMP-AMP synthase a</fullName>
    </submittedName>
</protein>
<dbReference type="Gene3D" id="3.30.460.90">
    <property type="match status" value="1"/>
</dbReference>
<dbReference type="GO" id="GO:0038001">
    <property type="term" value="P:paracrine signaling"/>
    <property type="evidence" value="ECO:0007669"/>
    <property type="project" value="TreeGrafter"/>
</dbReference>
<dbReference type="GO" id="GO:0002230">
    <property type="term" value="P:positive regulation of defense response to virus by host"/>
    <property type="evidence" value="ECO:0007669"/>
    <property type="project" value="TreeGrafter"/>
</dbReference>
<evidence type="ECO:0000259" key="3">
    <source>
        <dbReference type="Pfam" id="PF03281"/>
    </source>
</evidence>
<dbReference type="InterPro" id="IPR046903">
    <property type="entry name" value="Mab-21-like_nuc_Trfase"/>
</dbReference>
<reference evidence="5" key="1">
    <citation type="submission" date="2025-08" db="UniProtKB">
        <authorList>
            <consortium name="Ensembl"/>
        </authorList>
    </citation>
    <scope>IDENTIFICATION</scope>
</reference>
<feature type="domain" description="Mab-21-like nucleotidyltransferase" evidence="3">
    <location>
        <begin position="260"/>
        <end position="439"/>
    </location>
</feature>
<dbReference type="GO" id="GO:0003682">
    <property type="term" value="F:chromatin binding"/>
    <property type="evidence" value="ECO:0007669"/>
    <property type="project" value="TreeGrafter"/>
</dbReference>
<feature type="compositionally biased region" description="Basic residues" evidence="2">
    <location>
        <begin position="126"/>
        <end position="135"/>
    </location>
</feature>
<dbReference type="GO" id="GO:0045087">
    <property type="term" value="P:innate immune response"/>
    <property type="evidence" value="ECO:0007669"/>
    <property type="project" value="Ensembl"/>
</dbReference>
<dbReference type="Proteomes" id="UP000694389">
    <property type="component" value="Unassembled WGS sequence"/>
</dbReference>
<dbReference type="Gene3D" id="1.10.1410.40">
    <property type="match status" value="1"/>
</dbReference>
<feature type="compositionally biased region" description="Basic and acidic residues" evidence="2">
    <location>
        <begin position="40"/>
        <end position="86"/>
    </location>
</feature>
<comment type="similarity">
    <text evidence="1">Belongs to the mab-21 family.</text>
</comment>
<reference evidence="5" key="2">
    <citation type="submission" date="2025-09" db="UniProtKB">
        <authorList>
            <consortium name="Ensembl"/>
        </authorList>
    </citation>
    <scope>IDENTIFICATION</scope>
</reference>
<dbReference type="Pfam" id="PF03281">
    <property type="entry name" value="Mab-21"/>
    <property type="match status" value="1"/>
</dbReference>
<dbReference type="AlphaFoldDB" id="A0A8C4EZB7"/>
<feature type="compositionally biased region" description="Basic residues" evidence="2">
    <location>
        <begin position="1"/>
        <end position="10"/>
    </location>
</feature>
<feature type="region of interest" description="Disordered" evidence="2">
    <location>
        <begin position="1"/>
        <end position="156"/>
    </location>
</feature>
<dbReference type="FunFam" id="1.10.1410.40:FF:000007">
    <property type="entry name" value="Cyclic GMP-AMP synthase"/>
    <property type="match status" value="1"/>
</dbReference>
<dbReference type="GO" id="GO:2000042">
    <property type="term" value="P:negative regulation of double-strand break repair via homologous recombination"/>
    <property type="evidence" value="ECO:0007669"/>
    <property type="project" value="TreeGrafter"/>
</dbReference>
<evidence type="ECO:0000256" key="1">
    <source>
        <dbReference type="ARBA" id="ARBA00008307"/>
    </source>
</evidence>
<dbReference type="GO" id="GO:0071360">
    <property type="term" value="P:cellular response to exogenous dsRNA"/>
    <property type="evidence" value="ECO:0007669"/>
    <property type="project" value="TreeGrafter"/>
</dbReference>
<dbReference type="GO" id="GO:0006144">
    <property type="term" value="P:purine nucleobase metabolic process"/>
    <property type="evidence" value="ECO:0007669"/>
    <property type="project" value="Ensembl"/>
</dbReference>
<dbReference type="GO" id="GO:0005829">
    <property type="term" value="C:cytosol"/>
    <property type="evidence" value="ECO:0007669"/>
    <property type="project" value="TreeGrafter"/>
</dbReference>